<sequence>MLHPIWREINPQDKKLYGETRALVELIPDDIGLGSDYNGKRVELSCHIVARAFANVFSDHVRCVDGYFSAGFPHSWLETEDFALIDTFPVQMIGGPLLFWKHPLFHMKVTYALYQEEPSVMHGVYKNVGKWQFDRAVGILTDLLIALH</sequence>
<accession>A0A0G1U5U6</accession>
<gene>
    <name evidence="1" type="ORF">UY19_C0014G0066</name>
</gene>
<proteinExistence type="predicted"/>
<dbReference type="EMBL" id="LCPB01000014">
    <property type="protein sequence ID" value="KKU89466.1"/>
    <property type="molecule type" value="Genomic_DNA"/>
</dbReference>
<name>A0A0G1U5U6_9BACT</name>
<evidence type="ECO:0000313" key="2">
    <source>
        <dbReference type="Proteomes" id="UP000033882"/>
    </source>
</evidence>
<evidence type="ECO:0000313" key="1">
    <source>
        <dbReference type="EMBL" id="KKU89466.1"/>
    </source>
</evidence>
<organism evidence="1 2">
    <name type="scientific">Candidatus Wolfebacteria bacterium GW2011_GWA2_47_9b</name>
    <dbReference type="NCBI Taxonomy" id="1619005"/>
    <lineage>
        <taxon>Bacteria</taxon>
        <taxon>Candidatus Wolfeibacteriota</taxon>
    </lineage>
</organism>
<comment type="caution">
    <text evidence="1">The sequence shown here is derived from an EMBL/GenBank/DDBJ whole genome shotgun (WGS) entry which is preliminary data.</text>
</comment>
<protein>
    <submittedName>
        <fullName evidence="1">Uncharacterized protein</fullName>
    </submittedName>
</protein>
<dbReference type="Proteomes" id="UP000033882">
    <property type="component" value="Unassembled WGS sequence"/>
</dbReference>
<dbReference type="AlphaFoldDB" id="A0A0G1U5U6"/>
<reference evidence="1 2" key="1">
    <citation type="journal article" date="2015" name="Nature">
        <title>rRNA introns, odd ribosomes, and small enigmatic genomes across a large radiation of phyla.</title>
        <authorList>
            <person name="Brown C.T."/>
            <person name="Hug L.A."/>
            <person name="Thomas B.C."/>
            <person name="Sharon I."/>
            <person name="Castelle C.J."/>
            <person name="Singh A."/>
            <person name="Wilkins M.J."/>
            <person name="Williams K.H."/>
            <person name="Banfield J.F."/>
        </authorList>
    </citation>
    <scope>NUCLEOTIDE SEQUENCE [LARGE SCALE GENOMIC DNA]</scope>
</reference>